<feature type="domain" description="Reverse transcriptase" evidence="1">
    <location>
        <begin position="8"/>
        <end position="82"/>
    </location>
</feature>
<dbReference type="InParanoid" id="A0A672F6E3"/>
<dbReference type="InterPro" id="IPR000477">
    <property type="entry name" value="RT_dom"/>
</dbReference>
<dbReference type="OMA" id="MIDIQSA"/>
<evidence type="ECO:0000259" key="1">
    <source>
        <dbReference type="Pfam" id="PF00078"/>
    </source>
</evidence>
<evidence type="ECO:0000313" key="3">
    <source>
        <dbReference type="Proteomes" id="UP000472267"/>
    </source>
</evidence>
<dbReference type="Ensembl" id="ENSSFAT00005002518.1">
    <property type="protein sequence ID" value="ENSSFAP00005002321.1"/>
    <property type="gene ID" value="ENSSFAG00005001653.1"/>
</dbReference>
<dbReference type="AlphaFoldDB" id="A0A672F6E3"/>
<dbReference type="Proteomes" id="UP000472267">
    <property type="component" value="Chromosome 23"/>
</dbReference>
<protein>
    <recommendedName>
        <fullName evidence="1">Reverse transcriptase domain-containing protein</fullName>
    </recommendedName>
</protein>
<reference evidence="2" key="3">
    <citation type="submission" date="2025-09" db="UniProtKB">
        <authorList>
            <consortium name="Ensembl"/>
        </authorList>
    </citation>
    <scope>IDENTIFICATION</scope>
</reference>
<accession>A0A672F6E3</accession>
<evidence type="ECO:0000313" key="2">
    <source>
        <dbReference type="Ensembl" id="ENSSFAP00005002321.1"/>
    </source>
</evidence>
<dbReference type="PANTHER" id="PTHR33332">
    <property type="entry name" value="REVERSE TRANSCRIPTASE DOMAIN-CONTAINING PROTEIN"/>
    <property type="match status" value="1"/>
</dbReference>
<reference evidence="2" key="2">
    <citation type="submission" date="2025-08" db="UniProtKB">
        <authorList>
            <consortium name="Ensembl"/>
        </authorList>
    </citation>
    <scope>IDENTIFICATION</scope>
</reference>
<dbReference type="Pfam" id="PF00078">
    <property type="entry name" value="RVT_1"/>
    <property type="match status" value="1"/>
</dbReference>
<organism evidence="2 3">
    <name type="scientific">Salarias fasciatus</name>
    <name type="common">Jewelled blenny</name>
    <name type="synonym">Blennius fasciatus</name>
    <dbReference type="NCBI Taxonomy" id="181472"/>
    <lineage>
        <taxon>Eukaryota</taxon>
        <taxon>Metazoa</taxon>
        <taxon>Chordata</taxon>
        <taxon>Craniata</taxon>
        <taxon>Vertebrata</taxon>
        <taxon>Euteleostomi</taxon>
        <taxon>Actinopterygii</taxon>
        <taxon>Neopterygii</taxon>
        <taxon>Teleostei</taxon>
        <taxon>Neoteleostei</taxon>
        <taxon>Acanthomorphata</taxon>
        <taxon>Ovalentaria</taxon>
        <taxon>Blenniimorphae</taxon>
        <taxon>Blenniiformes</taxon>
        <taxon>Blennioidei</taxon>
        <taxon>Blenniidae</taxon>
        <taxon>Salariinae</taxon>
        <taxon>Salarias</taxon>
    </lineage>
</organism>
<name>A0A672F6E3_SALFA</name>
<sequence length="123" mass="13687">MIDIQSADSGRYTVMVIEDLSSAFDTVDHQILINRLQDLIGQSGPVLQWFSSYLAGRNFSVSVNLRSEPANLQCGVPQGLVLVLFRDVSFHLFVDNLQLYCSFKPSESQKLSSLINCLSLSTQ</sequence>
<reference evidence="2" key="1">
    <citation type="submission" date="2019-06" db="EMBL/GenBank/DDBJ databases">
        <authorList>
            <consortium name="Wellcome Sanger Institute Data Sharing"/>
        </authorList>
    </citation>
    <scope>NUCLEOTIDE SEQUENCE [LARGE SCALE GENOMIC DNA]</scope>
</reference>
<keyword evidence="3" id="KW-1185">Reference proteome</keyword>
<proteinExistence type="predicted"/>